<evidence type="ECO:0000313" key="4">
    <source>
        <dbReference type="Proteomes" id="UP000245138"/>
    </source>
</evidence>
<evidence type="ECO:0000259" key="2">
    <source>
        <dbReference type="PROSITE" id="PS50263"/>
    </source>
</evidence>
<dbReference type="PROSITE" id="PS50263">
    <property type="entry name" value="CN_HYDROLASE"/>
    <property type="match status" value="1"/>
</dbReference>
<dbReference type="NCBIfam" id="NF033621">
    <property type="entry name" value="de_GSH_amidase"/>
    <property type="match status" value="1"/>
</dbReference>
<comment type="similarity">
    <text evidence="1">Belongs to the carbon-nitrogen hydrolase superfamily. NIT1/NIT2 family.</text>
</comment>
<feature type="domain" description="CN hydrolase" evidence="2">
    <location>
        <begin position="1"/>
        <end position="238"/>
    </location>
</feature>
<evidence type="ECO:0000313" key="3">
    <source>
        <dbReference type="EMBL" id="PWC11998.1"/>
    </source>
</evidence>
<reference evidence="3 4" key="1">
    <citation type="submission" date="2018-04" db="EMBL/GenBank/DDBJ databases">
        <title>Brenneria corticis sp.nov.</title>
        <authorList>
            <person name="Li Y."/>
        </authorList>
    </citation>
    <scope>NUCLEOTIDE SEQUENCE [LARGE SCALE GENOMIC DNA]</scope>
    <source>
        <strain evidence="3 4">LMG 27715</strain>
    </source>
</reference>
<dbReference type="PROSITE" id="PS01227">
    <property type="entry name" value="UPF0012"/>
    <property type="match status" value="1"/>
</dbReference>
<name>A0A2U1TRH3_9GAMM</name>
<dbReference type="InterPro" id="IPR047999">
    <property type="entry name" value="De_GSH_amidase"/>
</dbReference>
<dbReference type="OrthoDB" id="9811121at2"/>
<dbReference type="Pfam" id="PF00795">
    <property type="entry name" value="CN_hydrolase"/>
    <property type="match status" value="1"/>
</dbReference>
<keyword evidence="4" id="KW-1185">Reference proteome</keyword>
<dbReference type="InterPro" id="IPR036526">
    <property type="entry name" value="C-N_Hydrolase_sf"/>
</dbReference>
<dbReference type="InterPro" id="IPR001110">
    <property type="entry name" value="UPF0012_CS"/>
</dbReference>
<accession>A0A2U1TRH3</accession>
<dbReference type="SUPFAM" id="SSF56317">
    <property type="entry name" value="Carbon-nitrogen hydrolase"/>
    <property type="match status" value="1"/>
</dbReference>
<dbReference type="Gene3D" id="3.60.110.10">
    <property type="entry name" value="Carbon-nitrogen hydrolase"/>
    <property type="match status" value="1"/>
</dbReference>
<dbReference type="PANTHER" id="PTHR23088:SF27">
    <property type="entry name" value="DEAMINATED GLUTATHIONE AMIDASE"/>
    <property type="match status" value="1"/>
</dbReference>
<gene>
    <name evidence="3" type="ORF">B4923_11865</name>
</gene>
<dbReference type="PANTHER" id="PTHR23088">
    <property type="entry name" value="NITRILASE-RELATED"/>
    <property type="match status" value="1"/>
</dbReference>
<dbReference type="Proteomes" id="UP000245138">
    <property type="component" value="Unassembled WGS sequence"/>
</dbReference>
<dbReference type="InterPro" id="IPR003010">
    <property type="entry name" value="C-N_Hydrolase"/>
</dbReference>
<dbReference type="RefSeq" id="WP_109054578.1">
    <property type="nucleotide sequence ID" value="NZ_QDKJ01000008.1"/>
</dbReference>
<dbReference type="CDD" id="cd07581">
    <property type="entry name" value="nitrilase_3"/>
    <property type="match status" value="1"/>
</dbReference>
<protein>
    <submittedName>
        <fullName evidence="3">Deaminated glutathione amidase</fullName>
    </submittedName>
</protein>
<comment type="caution">
    <text evidence="3">The sequence shown here is derived from an EMBL/GenBank/DDBJ whole genome shotgun (WGS) entry which is preliminary data.</text>
</comment>
<evidence type="ECO:0000256" key="1">
    <source>
        <dbReference type="ARBA" id="ARBA00010613"/>
    </source>
</evidence>
<dbReference type="AlphaFoldDB" id="A0A2U1TRH3"/>
<sequence>MKVALGQFAVDREWQNNVTTISAFMSAAQKNDADLLVLPEGVLARDITNPNMVLTSAQPLDGPFVTQLLAASKGSAMTTMLCVHIPNGEGKVWNTLLAIRDGAIVAQYRKLHLYDAFSVQESENVLAGEDIPPLLTIAGMNVGLMTCYDIRFPEMARRLVLDGADVLVLPSAWIKGPLKESHWELLVRARALENTVYLVAVGECGVKNIGNSMVVDPLGVVIVQAPEVPALLYADIQPERLAYARQALPVLANRRFKKPLLDGERGSLTGD</sequence>
<organism evidence="3 4">
    <name type="scientific">Brenneria roseae subsp. americana</name>
    <dbReference type="NCBI Taxonomy" id="1508507"/>
    <lineage>
        <taxon>Bacteria</taxon>
        <taxon>Pseudomonadati</taxon>
        <taxon>Pseudomonadota</taxon>
        <taxon>Gammaproteobacteria</taxon>
        <taxon>Enterobacterales</taxon>
        <taxon>Pectobacteriaceae</taxon>
        <taxon>Brenneria</taxon>
    </lineage>
</organism>
<proteinExistence type="inferred from homology"/>
<dbReference type="EMBL" id="QDKJ01000008">
    <property type="protein sequence ID" value="PWC11998.1"/>
    <property type="molecule type" value="Genomic_DNA"/>
</dbReference>